<dbReference type="SUPFAM" id="SSF51419">
    <property type="entry name" value="PLP-binding barrel"/>
    <property type="match status" value="1"/>
</dbReference>
<dbReference type="PATRIC" id="fig|1441730.3.peg.1996"/>
<dbReference type="EMBL" id="AZXY01000004">
    <property type="protein sequence ID" value="KSZ58875.1"/>
    <property type="molecule type" value="Genomic_DNA"/>
</dbReference>
<gene>
    <name evidence="2" type="ORF">Z045_09605</name>
</gene>
<protein>
    <submittedName>
        <fullName evidence="2">Alanine racemase</fullName>
    </submittedName>
</protein>
<feature type="domain" description="Alanine racemase N-terminal" evidence="1">
    <location>
        <begin position="29"/>
        <end position="207"/>
    </location>
</feature>
<dbReference type="Proteomes" id="UP000053060">
    <property type="component" value="Unassembled WGS sequence"/>
</dbReference>
<name>A0A0V9ULJ6_9NOCA</name>
<dbReference type="InterPro" id="IPR001608">
    <property type="entry name" value="Ala_racemase_N"/>
</dbReference>
<comment type="caution">
    <text evidence="2">The sequence shown here is derived from an EMBL/GenBank/DDBJ whole genome shotgun (WGS) entry which is preliminary data.</text>
</comment>
<dbReference type="RefSeq" id="WP_060651662.1">
    <property type="nucleotide sequence ID" value="NZ_AZXY01000004.1"/>
</dbReference>
<reference evidence="2 3" key="2">
    <citation type="journal article" date="2016" name="Genome Announc.">
        <title>Draft Genome Sequence of a Versatile Hydrocarbon-Degrading Bacterium, Rhodococcus pyridinivorans Strain KG-16, Collected from Oil Fields in India.</title>
        <authorList>
            <person name="Aggarwal R.K."/>
            <person name="Dawar C."/>
            <person name="Phanindranath R."/>
            <person name="Mutnuri L."/>
            <person name="Dayal A.M."/>
        </authorList>
    </citation>
    <scope>NUCLEOTIDE SEQUENCE [LARGE SCALE GENOMIC DNA]</scope>
    <source>
        <strain evidence="2 3">KG-16</strain>
    </source>
</reference>
<dbReference type="Pfam" id="PF01168">
    <property type="entry name" value="Ala_racemase_N"/>
    <property type="match status" value="1"/>
</dbReference>
<reference evidence="3" key="1">
    <citation type="submission" date="2015-01" db="EMBL/GenBank/DDBJ databases">
        <title>Draft genome sequence of Rhodococcus pyridinivorans strain KG-16, a hydrocarbon-degrading bacterium.</title>
        <authorList>
            <person name="Aggarwal R.K."/>
            <person name="Dawar C."/>
        </authorList>
    </citation>
    <scope>NUCLEOTIDE SEQUENCE [LARGE SCALE GENOMIC DNA]</scope>
    <source>
        <strain evidence="3">KG-16</strain>
    </source>
</reference>
<proteinExistence type="predicted"/>
<dbReference type="GO" id="GO:0036088">
    <property type="term" value="P:D-serine catabolic process"/>
    <property type="evidence" value="ECO:0007669"/>
    <property type="project" value="TreeGrafter"/>
</dbReference>
<dbReference type="PANTHER" id="PTHR28004">
    <property type="entry name" value="ZGC:162816-RELATED"/>
    <property type="match status" value="1"/>
</dbReference>
<dbReference type="GeneID" id="86865095"/>
<dbReference type="Gene3D" id="3.20.20.10">
    <property type="entry name" value="Alanine racemase"/>
    <property type="match status" value="1"/>
</dbReference>
<dbReference type="GO" id="GO:0008721">
    <property type="term" value="F:D-serine ammonia-lyase activity"/>
    <property type="evidence" value="ECO:0007669"/>
    <property type="project" value="TreeGrafter"/>
</dbReference>
<accession>A0A0V9ULJ6</accession>
<dbReference type="AlphaFoldDB" id="A0A0V9ULJ6"/>
<dbReference type="InterPro" id="IPR029066">
    <property type="entry name" value="PLP-binding_barrel"/>
</dbReference>
<sequence>MLRAASAHDDALDRVQAATADLDPPFAAVDLPTLRRNADDLIRRANGVPVRVASKSVRCRAVLSEVLGPELTARGGFRGIMAYSLGEALWLVEHGARDILMGYPTVDRTALGRLAASPEAAQAITLMIDSAEHLRIIREAARDAVGENDFRPRVCLDIDASLRVGPVHLGVRRSPIRTPETAAELARRAEAAGFDVVGVMFYEAQIAGLPDSSLPVRLVKSLSARELASRRRAVVDAVRAVVGELELVNGGGTGSLEVTTADRVVTEATAGSGLYVPTLFDGYRAFTPKPSMFFALPAVRKPAPSITTLFGGGYIASGPAGASRVPSPVRPAGLKLLGTEGAGEVQTPVRGRAAASIPIGGRVWFRHAKAGELCERFDRVYLVDEHGRTEVPTYRGEGGCW</sequence>
<evidence type="ECO:0000313" key="3">
    <source>
        <dbReference type="Proteomes" id="UP000053060"/>
    </source>
</evidence>
<evidence type="ECO:0000313" key="2">
    <source>
        <dbReference type="EMBL" id="KSZ58875.1"/>
    </source>
</evidence>
<dbReference type="PANTHER" id="PTHR28004:SF2">
    <property type="entry name" value="D-SERINE DEHYDRATASE"/>
    <property type="match status" value="1"/>
</dbReference>
<evidence type="ECO:0000259" key="1">
    <source>
        <dbReference type="Pfam" id="PF01168"/>
    </source>
</evidence>
<organism evidence="2 3">
    <name type="scientific">Rhodococcus pyridinivorans KG-16</name>
    <dbReference type="NCBI Taxonomy" id="1441730"/>
    <lineage>
        <taxon>Bacteria</taxon>
        <taxon>Bacillati</taxon>
        <taxon>Actinomycetota</taxon>
        <taxon>Actinomycetes</taxon>
        <taxon>Mycobacteriales</taxon>
        <taxon>Nocardiaceae</taxon>
        <taxon>Rhodococcus</taxon>
    </lineage>
</organism>
<dbReference type="InterPro" id="IPR051466">
    <property type="entry name" value="D-amino_acid_metab_enzyme"/>
</dbReference>